<dbReference type="CDD" id="cd22332">
    <property type="entry name" value="HsdR_N"/>
    <property type="match status" value="1"/>
</dbReference>
<evidence type="ECO:0000256" key="4">
    <source>
        <dbReference type="ARBA" id="ARBA00022722"/>
    </source>
</evidence>
<sequence>MSKEYSEDGLVQKTTIDYFKYNLDWNTAYAYNTETLGENGTFGRKIEKEIVLVKYLKPALKKLNPNLPEEAYDRAIEKIVENNISKSLIDINKEKYKMFKEGVKVEFKDREGHRKEEKLKIFNFQEPSKNHFLAIRELWIQGDLYRRRADIVGFVNGIPLLFIELKNVHKEVEDAYRDNLTDYKDTIPEIFNFNAFVILSNGSKGKAGAVTSKYEYFNEWKRLKEEEEGSVEFETMLKGMCSKDNFMDIFENFILFDDSSGKLVKIIARNHQFLGVNKAVESFKKSKKTKSNKLGVFWHTQGSGKSYSIVFFCQKILRKLNGNQSFLIVTDRTELDEQIYKTFVGVEAVKANYDVWASSGEHLKTLLKQNNRYIFTLIHKFNEKVKEPFPNSDEVIVISDEAHRTQYGLLATNMRHALPEAKFLGFTGTPLLSGDTTTKEEFGDYVSIYDFDRAVKDGATVPLYYESRGEKLGIVDHNLNSKIQDKIEDFDLSDDQEEKLRRALGKQYHVITSNERLDKIARDIVNHYSTMWESGKAMLVCIDKVTCVKMYNLIDKYWKEKIKLEESQLKNCIDEQDGVEKTKHLNWLKETEYAVVVSEEQNEVKTFEKWGLDIKPHREKIKKGIKRNNEDKYTELATDFKDSESPFRLAIVCAMWLTGFDVKCLSILYLDKVLKQHTLMQTIARANRVYEGKNNGLIVDYIGVLKNLRQALADYGSATGINNGENTSTGNPAKTDEELINELAYVIEQTKEHLKSLNYNLDELVVCESGFNKIKLINDAQEVIYSSKEFKNKFEILAREVIAKYKACLYHEDIDKYTPYKNAIDIIYKKIQEKKKVSDITEVIKELHTVVDDAISTQEIKEDSVNEYKVFDISNIDFDKLKEEFKKNPRKNTTVHDMQEKIEMRLSKMLKQNSTRMDYYERYQRIIEEYNNEKDRLTIEKTFEDLLKFVNDLSKEEKRAAREGLTEEYLAVFDLLEKPNLLSREREKLKKISKELIEELKLTISNIDNWREKTQSKSIVKQHIYNFLYQYLPESYEEYEIEEKKEVVYKHFLYNYKDTQCNTYV</sequence>
<dbReference type="EC" id="3.1.21.3" evidence="11"/>
<keyword evidence="4" id="KW-0540">Nuclease</keyword>
<evidence type="ECO:0000313" key="13">
    <source>
        <dbReference type="EMBL" id="ABK61228.1"/>
    </source>
</evidence>
<evidence type="ECO:0000256" key="7">
    <source>
        <dbReference type="ARBA" id="ARBA00022759"/>
    </source>
</evidence>
<dbReference type="InterPro" id="IPR004473">
    <property type="entry name" value="Restrct_endonuc_typeI_HsdR"/>
</dbReference>
<dbReference type="STRING" id="386415.NT01CX_2406"/>
<dbReference type="InterPro" id="IPR055180">
    <property type="entry name" value="HsdR_RecA-like_helicase_dom_2"/>
</dbReference>
<dbReference type="SUPFAM" id="SSF52540">
    <property type="entry name" value="P-loop containing nucleoside triphosphate hydrolases"/>
    <property type="match status" value="1"/>
</dbReference>
<dbReference type="InterPro" id="IPR040980">
    <property type="entry name" value="SWI2_SNF2"/>
</dbReference>
<gene>
    <name evidence="13" type="primary">hsdR</name>
    <name evidence="13" type="ordered locus">NT01CX_2406</name>
</gene>
<dbReference type="HOGENOM" id="CLU_005762_1_1_9"/>
<keyword evidence="10 11" id="KW-0238">DNA-binding</keyword>
<comment type="subunit">
    <text evidence="3 11">The type I restriction/modification system is composed of three polypeptides R, M and S.</text>
</comment>
<dbReference type="GO" id="GO:0009307">
    <property type="term" value="P:DNA restriction-modification system"/>
    <property type="evidence" value="ECO:0007669"/>
    <property type="project" value="UniProtKB-KW"/>
</dbReference>
<evidence type="ECO:0000259" key="12">
    <source>
        <dbReference type="PROSITE" id="PS51192"/>
    </source>
</evidence>
<dbReference type="SMART" id="SM00487">
    <property type="entry name" value="DEXDc"/>
    <property type="match status" value="1"/>
</dbReference>
<evidence type="ECO:0000256" key="3">
    <source>
        <dbReference type="ARBA" id="ARBA00011296"/>
    </source>
</evidence>
<evidence type="ECO:0000256" key="11">
    <source>
        <dbReference type="RuleBase" id="RU364115"/>
    </source>
</evidence>
<dbReference type="REBASE" id="14037">
    <property type="entry name" value="CnoORF2408P"/>
</dbReference>
<dbReference type="eggNOG" id="COG0610">
    <property type="taxonomic scope" value="Bacteria"/>
</dbReference>
<name>A0Q1H7_CLONN</name>
<dbReference type="InterPro" id="IPR021810">
    <property type="entry name" value="T1RH-like_C"/>
</dbReference>
<dbReference type="PROSITE" id="PS51192">
    <property type="entry name" value="HELICASE_ATP_BIND_1"/>
    <property type="match status" value="1"/>
</dbReference>
<dbReference type="InterPro" id="IPR014001">
    <property type="entry name" value="Helicase_ATP-bd"/>
</dbReference>
<accession>A0Q1H7</accession>
<dbReference type="Gene3D" id="3.40.50.300">
    <property type="entry name" value="P-loop containing nucleotide triphosphate hydrolases"/>
    <property type="match status" value="2"/>
</dbReference>
<dbReference type="AlphaFoldDB" id="A0Q1H7"/>
<dbReference type="RefSeq" id="WP_011722473.1">
    <property type="nucleotide sequence ID" value="NC_008593.1"/>
</dbReference>
<dbReference type="PANTHER" id="PTHR30195:SF15">
    <property type="entry name" value="TYPE I RESTRICTION ENZYME HINDI ENDONUCLEASE SUBUNIT"/>
    <property type="match status" value="1"/>
</dbReference>
<reference evidence="13 14" key="1">
    <citation type="journal article" date="2006" name="Nat. Biotechnol.">
        <title>The genome and transcriptomes of the anti-tumor agent Clostridium novyi-NT.</title>
        <authorList>
            <person name="Bettegowda C."/>
            <person name="Huang X."/>
            <person name="Lin J."/>
            <person name="Cheong I."/>
            <person name="Kohli M."/>
            <person name="Szabo S.A."/>
            <person name="Zhang X."/>
            <person name="Diaz L.A. Jr."/>
            <person name="Velculescu V.E."/>
            <person name="Parmigiani G."/>
            <person name="Kinzler K.W."/>
            <person name="Vogelstein B."/>
            <person name="Zhou S."/>
        </authorList>
    </citation>
    <scope>NUCLEOTIDE SEQUENCE [LARGE SCALE GENOMIC DNA]</scope>
    <source>
        <strain evidence="13 14">NT</strain>
    </source>
</reference>
<feature type="domain" description="Helicase ATP-binding" evidence="12">
    <location>
        <begin position="286"/>
        <end position="448"/>
    </location>
</feature>
<dbReference type="GO" id="GO:0005524">
    <property type="term" value="F:ATP binding"/>
    <property type="evidence" value="ECO:0007669"/>
    <property type="project" value="UniProtKB-KW"/>
</dbReference>
<evidence type="ECO:0000313" key="14">
    <source>
        <dbReference type="Proteomes" id="UP000008220"/>
    </source>
</evidence>
<dbReference type="GO" id="GO:0003677">
    <property type="term" value="F:DNA binding"/>
    <property type="evidence" value="ECO:0007669"/>
    <property type="project" value="UniProtKB-KW"/>
</dbReference>
<organism evidence="13 14">
    <name type="scientific">Clostridium novyi (strain NT)</name>
    <dbReference type="NCBI Taxonomy" id="386415"/>
    <lineage>
        <taxon>Bacteria</taxon>
        <taxon>Bacillati</taxon>
        <taxon>Bacillota</taxon>
        <taxon>Clostridia</taxon>
        <taxon>Eubacteriales</taxon>
        <taxon>Clostridiaceae</taxon>
        <taxon>Clostridium</taxon>
    </lineage>
</organism>
<dbReference type="PATRIC" id="fig|386415.7.peg.1509"/>
<dbReference type="Gene3D" id="3.90.1570.50">
    <property type="match status" value="1"/>
</dbReference>
<dbReference type="InterPro" id="IPR027417">
    <property type="entry name" value="P-loop_NTPase"/>
</dbReference>
<comment type="similarity">
    <text evidence="2 11">Belongs to the HsdR family.</text>
</comment>
<keyword evidence="14" id="KW-1185">Reference proteome</keyword>
<dbReference type="KEGG" id="cno:NT01CX_2406"/>
<evidence type="ECO:0000256" key="1">
    <source>
        <dbReference type="ARBA" id="ARBA00000851"/>
    </source>
</evidence>
<protein>
    <recommendedName>
        <fullName evidence="11">Type I restriction enzyme endonuclease subunit</fullName>
        <shortName evidence="11">R protein</shortName>
        <ecNumber evidence="11">3.1.21.3</ecNumber>
    </recommendedName>
    <alternativeName>
        <fullName evidence="11">Type-1 restriction enzyme R protein</fullName>
    </alternativeName>
</protein>
<proteinExistence type="inferred from homology"/>
<dbReference type="Pfam" id="PF22679">
    <property type="entry name" value="T1R_D3-like"/>
    <property type="match status" value="1"/>
</dbReference>
<evidence type="ECO:0000256" key="8">
    <source>
        <dbReference type="ARBA" id="ARBA00022801"/>
    </source>
</evidence>
<keyword evidence="5 11" id="KW-0547">Nucleotide-binding</keyword>
<dbReference type="Pfam" id="PF18766">
    <property type="entry name" value="SWI2_SNF2"/>
    <property type="match status" value="1"/>
</dbReference>
<evidence type="ECO:0000256" key="9">
    <source>
        <dbReference type="ARBA" id="ARBA00022840"/>
    </source>
</evidence>
<evidence type="ECO:0000256" key="6">
    <source>
        <dbReference type="ARBA" id="ARBA00022747"/>
    </source>
</evidence>
<comment type="catalytic activity">
    <reaction evidence="1 11">
        <text>Endonucleolytic cleavage of DNA to give random double-stranded fragments with terminal 5'-phosphates, ATP is simultaneously hydrolyzed.</text>
        <dbReference type="EC" id="3.1.21.3"/>
    </reaction>
</comment>
<evidence type="ECO:0000256" key="10">
    <source>
        <dbReference type="ARBA" id="ARBA00023125"/>
    </source>
</evidence>
<keyword evidence="9 11" id="KW-0067">ATP-binding</keyword>
<evidence type="ECO:0000256" key="5">
    <source>
        <dbReference type="ARBA" id="ARBA00022741"/>
    </source>
</evidence>
<keyword evidence="6 11" id="KW-0680">Restriction system</keyword>
<dbReference type="InterPro" id="IPR051268">
    <property type="entry name" value="Type-I_R_enzyme_R_subunit"/>
</dbReference>
<dbReference type="CDD" id="cd18800">
    <property type="entry name" value="SF2_C_EcoR124I-like"/>
    <property type="match status" value="1"/>
</dbReference>
<dbReference type="Proteomes" id="UP000008220">
    <property type="component" value="Chromosome"/>
</dbReference>
<dbReference type="Pfam" id="PF11867">
    <property type="entry name" value="T1RH-like_C"/>
    <property type="match status" value="1"/>
</dbReference>
<dbReference type="Pfam" id="PF04313">
    <property type="entry name" value="HSDR_N"/>
    <property type="match status" value="1"/>
</dbReference>
<dbReference type="InterPro" id="IPR007409">
    <property type="entry name" value="Restrct_endonuc_type1_HsdR_N"/>
</dbReference>
<dbReference type="EMBL" id="CP000382">
    <property type="protein sequence ID" value="ABK61228.1"/>
    <property type="molecule type" value="Genomic_DNA"/>
</dbReference>
<evidence type="ECO:0000256" key="2">
    <source>
        <dbReference type="ARBA" id="ARBA00008598"/>
    </source>
</evidence>
<comment type="function">
    <text evidence="11">Subunit R is required for both nuclease and ATPase activities, but not for modification.</text>
</comment>
<keyword evidence="8 11" id="KW-0378">Hydrolase</keyword>
<dbReference type="PANTHER" id="PTHR30195">
    <property type="entry name" value="TYPE I SITE-SPECIFIC DEOXYRIBONUCLEASE PROTEIN SUBUNIT M AND R"/>
    <property type="match status" value="1"/>
</dbReference>
<dbReference type="NCBIfam" id="TIGR00348">
    <property type="entry name" value="hsdR"/>
    <property type="match status" value="1"/>
</dbReference>
<dbReference type="GO" id="GO:0009035">
    <property type="term" value="F:type I site-specific deoxyribonuclease activity"/>
    <property type="evidence" value="ECO:0007669"/>
    <property type="project" value="UniProtKB-EC"/>
</dbReference>
<keyword evidence="7" id="KW-0255">Endonuclease</keyword>